<protein>
    <recommendedName>
        <fullName evidence="4">Gustatory receptor</fullName>
    </recommendedName>
</protein>
<feature type="transmembrane region" description="Helical" evidence="1">
    <location>
        <begin position="141"/>
        <end position="162"/>
    </location>
</feature>
<feature type="transmembrane region" description="Helical" evidence="1">
    <location>
        <begin position="89"/>
        <end position="111"/>
    </location>
</feature>
<proteinExistence type="predicted"/>
<evidence type="ECO:0000313" key="2">
    <source>
        <dbReference type="EMBL" id="CAL8132218.1"/>
    </source>
</evidence>
<feature type="transmembrane region" description="Helical" evidence="1">
    <location>
        <begin position="209"/>
        <end position="231"/>
    </location>
</feature>
<evidence type="ECO:0000313" key="3">
    <source>
        <dbReference type="Proteomes" id="UP001642540"/>
    </source>
</evidence>
<evidence type="ECO:0000256" key="1">
    <source>
        <dbReference type="SAM" id="Phobius"/>
    </source>
</evidence>
<keyword evidence="1" id="KW-1133">Transmembrane helix</keyword>
<reference evidence="2 3" key="1">
    <citation type="submission" date="2024-08" db="EMBL/GenBank/DDBJ databases">
        <authorList>
            <person name="Cucini C."/>
            <person name="Frati F."/>
        </authorList>
    </citation>
    <scope>NUCLEOTIDE SEQUENCE [LARGE SCALE GENOMIC DNA]</scope>
</reference>
<keyword evidence="1" id="KW-0812">Transmembrane</keyword>
<feature type="transmembrane region" description="Helical" evidence="1">
    <location>
        <begin position="276"/>
        <end position="295"/>
    </location>
</feature>
<feature type="transmembrane region" description="Helical" evidence="1">
    <location>
        <begin position="48"/>
        <end position="69"/>
    </location>
</feature>
<feature type="transmembrane region" description="Helical" evidence="1">
    <location>
        <begin position="307"/>
        <end position="331"/>
    </location>
</feature>
<evidence type="ECO:0008006" key="4">
    <source>
        <dbReference type="Google" id="ProtNLM"/>
    </source>
</evidence>
<gene>
    <name evidence="2" type="ORF">ODALV1_LOCUS24528</name>
</gene>
<keyword evidence="1" id="KW-0472">Membrane</keyword>
<comment type="caution">
    <text evidence="2">The sequence shown here is derived from an EMBL/GenBank/DDBJ whole genome shotgun (WGS) entry which is preliminary data.</text>
</comment>
<organism evidence="2 3">
    <name type="scientific">Orchesella dallaii</name>
    <dbReference type="NCBI Taxonomy" id="48710"/>
    <lineage>
        <taxon>Eukaryota</taxon>
        <taxon>Metazoa</taxon>
        <taxon>Ecdysozoa</taxon>
        <taxon>Arthropoda</taxon>
        <taxon>Hexapoda</taxon>
        <taxon>Collembola</taxon>
        <taxon>Entomobryomorpha</taxon>
        <taxon>Entomobryoidea</taxon>
        <taxon>Orchesellidae</taxon>
        <taxon>Orchesellinae</taxon>
        <taxon>Orchesella</taxon>
    </lineage>
</organism>
<dbReference type="Proteomes" id="UP001642540">
    <property type="component" value="Unassembled WGS sequence"/>
</dbReference>
<keyword evidence="3" id="KW-1185">Reference proteome</keyword>
<sequence length="408" mass="47350">MLADNIHLLAKIIASGQRLQVLRVFEWDPKQEIILLSKIPLNHLKFRIVRYIQLTWIFIIMYQCFFLEIPKGDIERGYLVSKGFQGFFFIANSMFVVQFHMIAAHGSKLVLYINGHLQFHRLYQKGKHKIEMKERNIIEKFTLLLAHMIYWTCHICPFTVAYGNHWMNPCMATCVGYWLLDECNVGFKEEDYGMWNLIAKIILLSLNYYVMYASVAICCFAFAIVFSLSVLSIRDALRTFCEHNLNKIEIGNSAVMYRHVQLLASLLNIIQQNSSVLIYTHWCVFFFGVLLYMILRLSWTMDNAFALITFTLALLDVYVIIIAGVTCLASIHSESEDVYKKLETNYCSVLKRNGSRSKFELRWRRKFYNSFRAIKMKVGPTNFVEVGTPLVLLDAGIGITVDLLLLDV</sequence>
<dbReference type="EMBL" id="CAXLJM020000092">
    <property type="protein sequence ID" value="CAL8132218.1"/>
    <property type="molecule type" value="Genomic_DNA"/>
</dbReference>
<name>A0ABP1RP66_9HEXA</name>
<accession>A0ABP1RP66</accession>